<name>K0T8W5_THAOC</name>
<sequence length="246" mass="27031">MKVSQRITRVTPTKKLWIVADQYPVWLVAAVALRLPIERVQAPEDFKEEFPEVSAVWHGLGGGLTASPSADTLVLGSGSQSFLQSVCAKLRHHKGGKILSLFSLTGRDETTRSARPFAASSRGARRAAIPIGRYLLGKQRRPSDEGCVPRRLWWSHGRASSHSLRPFCRAQIDHRGNYDRIGPPLAPPKGATRFAVGYNMGTSVCSRHIDLYEPLGEQWWGVGQAREGVGRLNRPPKGGHGPKDSV</sequence>
<dbReference type="EMBL" id="AGNL01013853">
    <property type="protein sequence ID" value="EJK66977.1"/>
    <property type="molecule type" value="Genomic_DNA"/>
</dbReference>
<accession>K0T8W5</accession>
<evidence type="ECO:0000313" key="2">
    <source>
        <dbReference type="Proteomes" id="UP000266841"/>
    </source>
</evidence>
<evidence type="ECO:0000313" key="1">
    <source>
        <dbReference type="EMBL" id="EJK66977.1"/>
    </source>
</evidence>
<dbReference type="AlphaFoldDB" id="K0T8W5"/>
<proteinExistence type="predicted"/>
<comment type="caution">
    <text evidence="1">The sequence shown here is derived from an EMBL/GenBank/DDBJ whole genome shotgun (WGS) entry which is preliminary data.</text>
</comment>
<reference evidence="1 2" key="1">
    <citation type="journal article" date="2012" name="Genome Biol.">
        <title>Genome and low-iron response of an oceanic diatom adapted to chronic iron limitation.</title>
        <authorList>
            <person name="Lommer M."/>
            <person name="Specht M."/>
            <person name="Roy A.S."/>
            <person name="Kraemer L."/>
            <person name="Andreson R."/>
            <person name="Gutowska M.A."/>
            <person name="Wolf J."/>
            <person name="Bergner S.V."/>
            <person name="Schilhabel M.B."/>
            <person name="Klostermeier U.C."/>
            <person name="Beiko R.G."/>
            <person name="Rosenstiel P."/>
            <person name="Hippler M."/>
            <person name="Laroche J."/>
        </authorList>
    </citation>
    <scope>NUCLEOTIDE SEQUENCE [LARGE SCALE GENOMIC DNA]</scope>
    <source>
        <strain evidence="1 2">CCMP1005</strain>
    </source>
</reference>
<organism evidence="1 2">
    <name type="scientific">Thalassiosira oceanica</name>
    <name type="common">Marine diatom</name>
    <dbReference type="NCBI Taxonomy" id="159749"/>
    <lineage>
        <taxon>Eukaryota</taxon>
        <taxon>Sar</taxon>
        <taxon>Stramenopiles</taxon>
        <taxon>Ochrophyta</taxon>
        <taxon>Bacillariophyta</taxon>
        <taxon>Coscinodiscophyceae</taxon>
        <taxon>Thalassiosirophycidae</taxon>
        <taxon>Thalassiosirales</taxon>
        <taxon>Thalassiosiraceae</taxon>
        <taxon>Thalassiosira</taxon>
    </lineage>
</organism>
<gene>
    <name evidence="1" type="ORF">THAOC_12045</name>
</gene>
<keyword evidence="2" id="KW-1185">Reference proteome</keyword>
<protein>
    <submittedName>
        <fullName evidence="1">Uncharacterized protein</fullName>
    </submittedName>
</protein>
<dbReference type="Proteomes" id="UP000266841">
    <property type="component" value="Unassembled WGS sequence"/>
</dbReference>